<dbReference type="InterPro" id="IPR029058">
    <property type="entry name" value="AB_hydrolase_fold"/>
</dbReference>
<proteinExistence type="inferred from homology"/>
<organism evidence="4 5">
    <name type="scientific">Botryotinia calthae</name>
    <dbReference type="NCBI Taxonomy" id="38488"/>
    <lineage>
        <taxon>Eukaryota</taxon>
        <taxon>Fungi</taxon>
        <taxon>Dikarya</taxon>
        <taxon>Ascomycota</taxon>
        <taxon>Pezizomycotina</taxon>
        <taxon>Leotiomycetes</taxon>
        <taxon>Helotiales</taxon>
        <taxon>Sclerotiniaceae</taxon>
        <taxon>Botryotinia</taxon>
    </lineage>
</organism>
<accession>A0A4Y8CSW2</accession>
<comment type="caution">
    <text evidence="4">The sequence shown here is derived from an EMBL/GenBank/DDBJ whole genome shotgun (WGS) entry which is preliminary data.</text>
</comment>
<dbReference type="GO" id="GO:0052689">
    <property type="term" value="F:carboxylic ester hydrolase activity"/>
    <property type="evidence" value="ECO:0007669"/>
    <property type="project" value="TreeGrafter"/>
</dbReference>
<evidence type="ECO:0000256" key="1">
    <source>
        <dbReference type="ARBA" id="ARBA00005964"/>
    </source>
</evidence>
<dbReference type="Pfam" id="PF00135">
    <property type="entry name" value="COesterase"/>
    <property type="match status" value="1"/>
</dbReference>
<dbReference type="PANTHER" id="PTHR43918">
    <property type="entry name" value="ACETYLCHOLINESTERASE"/>
    <property type="match status" value="1"/>
</dbReference>
<dbReference type="PANTHER" id="PTHR43918:SF4">
    <property type="entry name" value="CARBOXYLIC ESTER HYDROLASE"/>
    <property type="match status" value="1"/>
</dbReference>
<dbReference type="AlphaFoldDB" id="A0A4Y8CSW2"/>
<evidence type="ECO:0000259" key="3">
    <source>
        <dbReference type="Pfam" id="PF00135"/>
    </source>
</evidence>
<dbReference type="EMBL" id="PHWZ01000386">
    <property type="protein sequence ID" value="TEY42655.1"/>
    <property type="molecule type" value="Genomic_DNA"/>
</dbReference>
<dbReference type="SUPFAM" id="SSF53474">
    <property type="entry name" value="alpha/beta-Hydrolases"/>
    <property type="match status" value="1"/>
</dbReference>
<comment type="similarity">
    <text evidence="1">Belongs to the type-B carboxylesterase/lipase family.</text>
</comment>
<keyword evidence="2" id="KW-0378">Hydrolase</keyword>
<evidence type="ECO:0000313" key="4">
    <source>
        <dbReference type="EMBL" id="TEY42655.1"/>
    </source>
</evidence>
<evidence type="ECO:0000256" key="2">
    <source>
        <dbReference type="ARBA" id="ARBA00022801"/>
    </source>
</evidence>
<dbReference type="InterPro" id="IPR002018">
    <property type="entry name" value="CarbesteraseB"/>
</dbReference>
<dbReference type="InterPro" id="IPR050654">
    <property type="entry name" value="AChE-related_enzymes"/>
</dbReference>
<reference evidence="4 5" key="1">
    <citation type="submission" date="2017-11" db="EMBL/GenBank/DDBJ databases">
        <title>Comparative genomics of Botrytis spp.</title>
        <authorList>
            <person name="Valero-Jimenez C.A."/>
            <person name="Tapia P."/>
            <person name="Veloso J."/>
            <person name="Silva-Moreno E."/>
            <person name="Staats M."/>
            <person name="Valdes J.H."/>
            <person name="Van Kan J.A.L."/>
        </authorList>
    </citation>
    <scope>NUCLEOTIDE SEQUENCE [LARGE SCALE GENOMIC DNA]</scope>
    <source>
        <strain evidence="4 5">MUCL2830</strain>
    </source>
</reference>
<sequence length="166" mass="17816">MAVNYRLGAFGFLGGSEVVRDGSANLGLLDQRMGLERIADNIAAFGGDPVAVTIWSESAGSMSVFDQLALFDGNNRYKDRPLFRGAIVNSGSITPSEPANGEKAQEIFDTVVEAARFASAADLAKLECLREVDYDTFVGYNSPAFSYAPRPNGRVLTTSPEVPNQK</sequence>
<dbReference type="OrthoDB" id="408631at2759"/>
<evidence type="ECO:0000313" key="5">
    <source>
        <dbReference type="Proteomes" id="UP000297299"/>
    </source>
</evidence>
<protein>
    <recommendedName>
        <fullName evidence="3">Carboxylesterase type B domain-containing protein</fullName>
    </recommendedName>
</protein>
<dbReference type="Gene3D" id="3.40.50.1820">
    <property type="entry name" value="alpha/beta hydrolase"/>
    <property type="match status" value="1"/>
</dbReference>
<keyword evidence="5" id="KW-1185">Reference proteome</keyword>
<gene>
    <name evidence="4" type="ORF">BOTCAL_0387g00090</name>
</gene>
<dbReference type="STRING" id="38488.A0A4Y8CSW2"/>
<feature type="domain" description="Carboxylesterase type B" evidence="3">
    <location>
        <begin position="2"/>
        <end position="149"/>
    </location>
</feature>
<dbReference type="Proteomes" id="UP000297299">
    <property type="component" value="Unassembled WGS sequence"/>
</dbReference>
<name>A0A4Y8CSW2_9HELO</name>